<dbReference type="KEGG" id="tasa:A1Q1_00545"/>
<feature type="domain" description="CHCH" evidence="13">
    <location>
        <begin position="189"/>
        <end position="225"/>
    </location>
</feature>
<gene>
    <name evidence="14" type="ORF">A1Q1_00545</name>
</gene>
<dbReference type="GO" id="GO:0045041">
    <property type="term" value="P:protein import into mitochondrial intermembrane space"/>
    <property type="evidence" value="ECO:0007669"/>
    <property type="project" value="InterPro"/>
</dbReference>
<dbReference type="GO" id="GO:0015035">
    <property type="term" value="F:protein-disulfide reductase activity"/>
    <property type="evidence" value="ECO:0007669"/>
    <property type="project" value="InterPro"/>
</dbReference>
<keyword evidence="6" id="KW-0560">Oxidoreductase</keyword>
<dbReference type="RefSeq" id="XP_014181335.1">
    <property type="nucleotide sequence ID" value="XM_014325860.1"/>
</dbReference>
<name>J4UFN2_TRIAS</name>
<proteinExistence type="predicted"/>
<evidence type="ECO:0000256" key="11">
    <source>
        <dbReference type="ARBA" id="ARBA00033150"/>
    </source>
</evidence>
<dbReference type="GO" id="GO:0005743">
    <property type="term" value="C:mitochondrial inner membrane"/>
    <property type="evidence" value="ECO:0007669"/>
    <property type="project" value="UniProtKB-SubCell"/>
</dbReference>
<dbReference type="GeneID" id="25984059"/>
<reference evidence="14 15" key="1">
    <citation type="journal article" date="2012" name="Eukaryot. Cell">
        <title>Draft genome sequence of CBS 2479, the standard type strain of Trichosporon asahii.</title>
        <authorList>
            <person name="Yang R.Y."/>
            <person name="Li H.T."/>
            <person name="Zhu H."/>
            <person name="Zhou G.P."/>
            <person name="Wang M."/>
            <person name="Wang L."/>
        </authorList>
    </citation>
    <scope>NUCLEOTIDE SEQUENCE [LARGE SCALE GENOMIC DNA]</scope>
    <source>
        <strain evidence="15">ATCC 90039 / CBS 2479 / JCM 2466 / KCTC 7840 / NCYC 2677 / UAMH 7654</strain>
    </source>
</reference>
<dbReference type="Pfam" id="PF06747">
    <property type="entry name" value="CHCH"/>
    <property type="match status" value="1"/>
</dbReference>
<keyword evidence="9" id="KW-1015">Disulfide bond</keyword>
<feature type="compositionally biased region" description="Low complexity" evidence="12">
    <location>
        <begin position="1"/>
        <end position="29"/>
    </location>
</feature>
<dbReference type="PROSITE" id="PS51808">
    <property type="entry name" value="CHCH"/>
    <property type="match status" value="1"/>
</dbReference>
<evidence type="ECO:0000256" key="2">
    <source>
        <dbReference type="ARBA" id="ARBA00004164"/>
    </source>
</evidence>
<evidence type="ECO:0000256" key="1">
    <source>
        <dbReference type="ARBA" id="ARBA00001973"/>
    </source>
</evidence>
<feature type="compositionally biased region" description="Basic and acidic residues" evidence="12">
    <location>
        <begin position="75"/>
        <end position="91"/>
    </location>
</feature>
<protein>
    <recommendedName>
        <fullName evidence="3">Mitochondrial intermembrane space import and assembly protein 40</fullName>
    </recommendedName>
    <alternativeName>
        <fullName evidence="11">Mitochondrial import inner membrane translocase TIM40</fullName>
    </alternativeName>
</protein>
<dbReference type="Gene3D" id="1.10.287.2900">
    <property type="match status" value="1"/>
</dbReference>
<evidence type="ECO:0000256" key="5">
    <source>
        <dbReference type="ARBA" id="ARBA00022927"/>
    </source>
</evidence>
<dbReference type="InterPro" id="IPR010625">
    <property type="entry name" value="CHCH"/>
</dbReference>
<evidence type="ECO:0000256" key="10">
    <source>
        <dbReference type="ARBA" id="ARBA00023284"/>
    </source>
</evidence>
<dbReference type="InterPro" id="IPR039289">
    <property type="entry name" value="CHCHD4"/>
</dbReference>
<keyword evidence="7" id="KW-0811">Translocation</keyword>
<feature type="region of interest" description="Disordered" evidence="12">
    <location>
        <begin position="1"/>
        <end position="49"/>
    </location>
</feature>
<evidence type="ECO:0000256" key="8">
    <source>
        <dbReference type="ARBA" id="ARBA00023128"/>
    </source>
</evidence>
<evidence type="ECO:0000313" key="14">
    <source>
        <dbReference type="EMBL" id="EJT50190.1"/>
    </source>
</evidence>
<evidence type="ECO:0000313" key="15">
    <source>
        <dbReference type="Proteomes" id="UP000002748"/>
    </source>
</evidence>
<evidence type="ECO:0000256" key="4">
    <source>
        <dbReference type="ARBA" id="ARBA00022448"/>
    </source>
</evidence>
<keyword evidence="4" id="KW-0813">Transport</keyword>
<dbReference type="AlphaFoldDB" id="J4UFN2"/>
<feature type="compositionally biased region" description="Acidic residues" evidence="12">
    <location>
        <begin position="92"/>
        <end position="108"/>
    </location>
</feature>
<organism evidence="14 15">
    <name type="scientific">Trichosporon asahii var. asahii (strain ATCC 90039 / CBS 2479 / JCM 2466 / KCTC 7840 / NBRC 103889/ NCYC 2677 / UAMH 7654)</name>
    <name type="common">Yeast</name>
    <dbReference type="NCBI Taxonomy" id="1186058"/>
    <lineage>
        <taxon>Eukaryota</taxon>
        <taxon>Fungi</taxon>
        <taxon>Dikarya</taxon>
        <taxon>Basidiomycota</taxon>
        <taxon>Agaricomycotina</taxon>
        <taxon>Tremellomycetes</taxon>
        <taxon>Trichosporonales</taxon>
        <taxon>Trichosporonaceae</taxon>
        <taxon>Trichosporon</taxon>
    </lineage>
</organism>
<keyword evidence="5" id="KW-0653">Protein transport</keyword>
<dbReference type="EMBL" id="ALBS01000125">
    <property type="protein sequence ID" value="EJT50190.1"/>
    <property type="molecule type" value="Genomic_DNA"/>
</dbReference>
<comment type="caution">
    <text evidence="14">The sequence shown here is derived from an EMBL/GenBank/DDBJ whole genome shotgun (WGS) entry which is preliminary data.</text>
</comment>
<sequence length="243" mass="25840">MFARSLRPAARSLRVATAAPRAAPSVARSIRFKSSEAGPNQGATAPTGGSSDGAQLLMVLGAGAALAVALSITEKQRKDRTAPNPDSKKGEEEIEEEDEVQDADEGQPEEGPNASEVNAAKDFVHEVDIHLDALIDNAERALKGDYTPNPNSKMAPVSPDAEAQGAYNEETGEINWDCPCLGGMATGPCGEEFKAAFSCFVHSTQEPKGMDCIEQFKGMQECFRKHPDVYGEEIADMDNEGPA</sequence>
<feature type="region of interest" description="Disordered" evidence="12">
    <location>
        <begin position="75"/>
        <end position="114"/>
    </location>
</feature>
<comment type="subcellular location">
    <subcellularLocation>
        <location evidence="2">Mitochondrion inner membrane</location>
        <topology evidence="2">Single-pass type II membrane protein</topology>
        <orientation evidence="2">Intermembrane side</orientation>
    </subcellularLocation>
</comment>
<evidence type="ECO:0000256" key="7">
    <source>
        <dbReference type="ARBA" id="ARBA00023010"/>
    </source>
</evidence>
<dbReference type="OrthoDB" id="7481291at2759"/>
<dbReference type="GO" id="GO:0005758">
    <property type="term" value="C:mitochondrial intermembrane space"/>
    <property type="evidence" value="ECO:0007669"/>
    <property type="project" value="TreeGrafter"/>
</dbReference>
<keyword evidence="8" id="KW-0496">Mitochondrion</keyword>
<dbReference type="VEuPathDB" id="FungiDB:A1Q1_00545"/>
<keyword evidence="10" id="KW-0676">Redox-active center</keyword>
<feature type="compositionally biased region" description="Polar residues" evidence="12">
    <location>
        <begin position="37"/>
        <end position="49"/>
    </location>
</feature>
<evidence type="ECO:0000256" key="12">
    <source>
        <dbReference type="SAM" id="MobiDB-lite"/>
    </source>
</evidence>
<dbReference type="Proteomes" id="UP000002748">
    <property type="component" value="Unassembled WGS sequence"/>
</dbReference>
<accession>J4UFN2</accession>
<evidence type="ECO:0000259" key="13">
    <source>
        <dbReference type="Pfam" id="PF06747"/>
    </source>
</evidence>
<evidence type="ECO:0000256" key="3">
    <source>
        <dbReference type="ARBA" id="ARBA00013714"/>
    </source>
</evidence>
<comment type="cofactor">
    <cofactor evidence="1">
        <name>Cu(2+)</name>
        <dbReference type="ChEBI" id="CHEBI:29036"/>
    </cofactor>
</comment>
<evidence type="ECO:0000256" key="6">
    <source>
        <dbReference type="ARBA" id="ARBA00023002"/>
    </source>
</evidence>
<evidence type="ECO:0000256" key="9">
    <source>
        <dbReference type="ARBA" id="ARBA00023157"/>
    </source>
</evidence>
<dbReference type="HOGENOM" id="CLU_054990_1_3_1"/>
<dbReference type="PANTHER" id="PTHR21622">
    <property type="entry name" value="COILED-COIL-HELIX-COILED-COIL-HELIX DOMAIN CONTAINING 4"/>
    <property type="match status" value="1"/>
</dbReference>
<dbReference type="PANTHER" id="PTHR21622:SF0">
    <property type="entry name" value="COILED-COIL-HELIX-COILED-COIL-HELIX DOMAIN CONTAINING 4"/>
    <property type="match status" value="1"/>
</dbReference>